<gene>
    <name evidence="5" type="ORF">D806_034900</name>
</gene>
<dbReference type="SUPFAM" id="SSF46689">
    <property type="entry name" value="Homeodomain-like"/>
    <property type="match status" value="2"/>
</dbReference>
<evidence type="ECO:0000256" key="1">
    <source>
        <dbReference type="ARBA" id="ARBA00023015"/>
    </source>
</evidence>
<evidence type="ECO:0000256" key="3">
    <source>
        <dbReference type="ARBA" id="ARBA00023163"/>
    </source>
</evidence>
<dbReference type="InterPro" id="IPR052158">
    <property type="entry name" value="INH-QAR"/>
</dbReference>
<evidence type="ECO:0000259" key="4">
    <source>
        <dbReference type="PROSITE" id="PS01124"/>
    </source>
</evidence>
<dbReference type="Pfam" id="PF12833">
    <property type="entry name" value="HTH_18"/>
    <property type="match status" value="1"/>
</dbReference>
<dbReference type="Proteomes" id="UP000011200">
    <property type="component" value="Chromosome"/>
</dbReference>
<dbReference type="InterPro" id="IPR029062">
    <property type="entry name" value="Class_I_gatase-like"/>
</dbReference>
<feature type="domain" description="HTH araC/xylS-type" evidence="4">
    <location>
        <begin position="280"/>
        <end position="377"/>
    </location>
</feature>
<accession>A0A2U9PRN0</accession>
<dbReference type="InterPro" id="IPR018060">
    <property type="entry name" value="HTH_AraC"/>
</dbReference>
<dbReference type="SMART" id="SM00342">
    <property type="entry name" value="HTH_ARAC"/>
    <property type="match status" value="1"/>
</dbReference>
<dbReference type="Gene3D" id="3.40.50.880">
    <property type="match status" value="1"/>
</dbReference>
<dbReference type="Pfam" id="PF01965">
    <property type="entry name" value="DJ-1_PfpI"/>
    <property type="match status" value="1"/>
</dbReference>
<evidence type="ECO:0000256" key="2">
    <source>
        <dbReference type="ARBA" id="ARBA00023125"/>
    </source>
</evidence>
<dbReference type="PROSITE" id="PS01124">
    <property type="entry name" value="HTH_ARAC_FAMILY_2"/>
    <property type="match status" value="1"/>
</dbReference>
<dbReference type="InterPro" id="IPR009057">
    <property type="entry name" value="Homeodomain-like_sf"/>
</dbReference>
<keyword evidence="1" id="KW-0805">Transcription regulation</keyword>
<dbReference type="InterPro" id="IPR002818">
    <property type="entry name" value="DJ-1/PfpI"/>
</dbReference>
<keyword evidence="3" id="KW-0804">Transcription</keyword>
<evidence type="ECO:0000313" key="5">
    <source>
        <dbReference type="EMBL" id="AWT54462.1"/>
    </source>
</evidence>
<reference evidence="6" key="2">
    <citation type="submission" date="2018-03" db="EMBL/GenBank/DDBJ databases">
        <authorList>
            <person name="Derbyshire K."/>
            <person name="Gray T.A."/>
            <person name="Champion M."/>
        </authorList>
    </citation>
    <scope>NUCLEOTIDE SEQUENCE [LARGE SCALE GENOMIC DNA]</scope>
    <source>
        <strain evidence="6">MKD8</strain>
    </source>
</reference>
<dbReference type="Gene3D" id="1.10.10.60">
    <property type="entry name" value="Homeodomain-like"/>
    <property type="match status" value="1"/>
</dbReference>
<protein>
    <submittedName>
        <fullName evidence="5">Transcriptional regulator, AraC family protein</fullName>
    </submittedName>
</protein>
<dbReference type="GO" id="GO:0003700">
    <property type="term" value="F:DNA-binding transcription factor activity"/>
    <property type="evidence" value="ECO:0007669"/>
    <property type="project" value="InterPro"/>
</dbReference>
<keyword evidence="2" id="KW-0238">DNA-binding</keyword>
<dbReference type="InterPro" id="IPR018062">
    <property type="entry name" value="HTH_AraC-typ_CS"/>
</dbReference>
<evidence type="ECO:0000313" key="6">
    <source>
        <dbReference type="Proteomes" id="UP000011200"/>
    </source>
</evidence>
<dbReference type="CDD" id="cd03137">
    <property type="entry name" value="GATase1_AraC_1"/>
    <property type="match status" value="1"/>
</dbReference>
<dbReference type="SUPFAM" id="SSF52317">
    <property type="entry name" value="Class I glutamine amidotransferase-like"/>
    <property type="match status" value="1"/>
</dbReference>
<organism evidence="5 6">
    <name type="scientific">Mycolicibacterium smegmatis (strain MKD8)</name>
    <name type="common">Mycobacterium smegmatis</name>
    <dbReference type="NCBI Taxonomy" id="1214915"/>
    <lineage>
        <taxon>Bacteria</taxon>
        <taxon>Bacillati</taxon>
        <taxon>Actinomycetota</taxon>
        <taxon>Actinomycetes</taxon>
        <taxon>Mycobacteriales</taxon>
        <taxon>Mycobacteriaceae</taxon>
        <taxon>Mycolicibacterium</taxon>
    </lineage>
</organism>
<dbReference type="PROSITE" id="PS00041">
    <property type="entry name" value="HTH_ARAC_FAMILY_1"/>
    <property type="match status" value="1"/>
</dbReference>
<dbReference type="PANTHER" id="PTHR43130:SF3">
    <property type="entry name" value="HTH-TYPE TRANSCRIPTIONAL REGULATOR RV1931C"/>
    <property type="match status" value="1"/>
</dbReference>
<dbReference type="AlphaFoldDB" id="A0A2U9PRN0"/>
<proteinExistence type="predicted"/>
<dbReference type="EMBL" id="CP027541">
    <property type="protein sequence ID" value="AWT54462.1"/>
    <property type="molecule type" value="Genomic_DNA"/>
</dbReference>
<reference evidence="5 6" key="1">
    <citation type="journal article" date="2013" name="Genome Announc.">
        <title>Draft genome sequence of MKD8, a conjugal recipient Mycobacterium smegmatis strain.</title>
        <authorList>
            <person name="Gray T.A."/>
            <person name="Palumbo M.J."/>
            <person name="Derbyshire K.M."/>
        </authorList>
    </citation>
    <scope>NUCLEOTIDE SEQUENCE [LARGE SCALE GENOMIC DNA]</scope>
    <source>
        <strain evidence="5 6">MKD8</strain>
    </source>
</reference>
<dbReference type="PANTHER" id="PTHR43130">
    <property type="entry name" value="ARAC-FAMILY TRANSCRIPTIONAL REGULATOR"/>
    <property type="match status" value="1"/>
</dbReference>
<sequence length="384" mass="41480">MTSSPGLPQWDAFCVLLPNNDAAAEKDHFPFLRSVVSLRRGVSREAWPICHISHKKRHNGRMAHAPNRRTVVIVVFDGMKLLDVAGPAEVFAEANRFGADYVLKIASVDGADVTTSVGTRFPVDQTISDIEHADTVLVSGGDDLVGRPIDPQLVAAVRELAGRTRRLASICTGTFILATAGLLAGRRATTHWRHAGLLQRAYRDVSVEPDAIFVRDGDIYTSAGVSAGIDLALALVELDHGSELVREVARSLVVYLKRAGGQSQFSTLIESDAPQQSALRRVTEAIAADPAADHSVRSLAKVAALSTRQLTRLFQSELGTTPARFVEMVRIDAARAALDAGMSVSDTARQAGFGSPETLRRVFVTHLGVSPKAYRDRFRTAARN</sequence>
<name>A0A2U9PRN0_MYCSE</name>
<dbReference type="GO" id="GO:0043565">
    <property type="term" value="F:sequence-specific DNA binding"/>
    <property type="evidence" value="ECO:0007669"/>
    <property type="project" value="InterPro"/>
</dbReference>